<evidence type="ECO:0000256" key="2">
    <source>
        <dbReference type="ARBA" id="ARBA00001089"/>
    </source>
</evidence>
<dbReference type="PANTHER" id="PTHR43199:SF1">
    <property type="entry name" value="GLUTATHIONE HYDROLASE PROENZYME"/>
    <property type="match status" value="1"/>
</dbReference>
<keyword evidence="12" id="KW-1185">Reference proteome</keyword>
<dbReference type="Gene3D" id="1.10.246.130">
    <property type="match status" value="1"/>
</dbReference>
<keyword evidence="9" id="KW-0317">Glutathione biosynthesis</keyword>
<dbReference type="PRINTS" id="PR01210">
    <property type="entry name" value="GGTRANSPTASE"/>
</dbReference>
<proteinExistence type="inferred from homology"/>
<dbReference type="InterPro" id="IPR051792">
    <property type="entry name" value="GGT_bact"/>
</dbReference>
<comment type="catalytic activity">
    <reaction evidence="1 9">
        <text>an S-substituted glutathione + H2O = an S-substituted L-cysteinylglycine + L-glutamate</text>
        <dbReference type="Rhea" id="RHEA:59468"/>
        <dbReference type="ChEBI" id="CHEBI:15377"/>
        <dbReference type="ChEBI" id="CHEBI:29985"/>
        <dbReference type="ChEBI" id="CHEBI:90779"/>
        <dbReference type="ChEBI" id="CHEBI:143103"/>
        <dbReference type="EC" id="3.4.19.13"/>
    </reaction>
</comment>
<dbReference type="InterPro" id="IPR029055">
    <property type="entry name" value="Ntn_hydrolases_N"/>
</dbReference>
<evidence type="ECO:0000256" key="4">
    <source>
        <dbReference type="ARBA" id="ARBA00022679"/>
    </source>
</evidence>
<reference evidence="11 12" key="1">
    <citation type="journal article" date="2012" name="Vet. Microbiol.">
        <title>Comparative genomic analyses of the Taylorellae.</title>
        <authorList>
            <person name="Hauser H."/>
            <person name="Richter D.C."/>
            <person name="van Tonder A."/>
            <person name="Clark L."/>
            <person name="Preston A."/>
        </authorList>
    </citation>
    <scope>NUCLEOTIDE SEQUENCE [LARGE SCALE GENOMIC DNA]</scope>
    <source>
        <strain evidence="11 12">ATCC 35865</strain>
    </source>
</reference>
<evidence type="ECO:0000256" key="7">
    <source>
        <dbReference type="ARBA" id="ARBA00023315"/>
    </source>
</evidence>
<dbReference type="Pfam" id="PF01019">
    <property type="entry name" value="G_glu_transpept"/>
    <property type="match status" value="1"/>
</dbReference>
<dbReference type="EMBL" id="CP003264">
    <property type="protein sequence ID" value="AFN36010.1"/>
    <property type="molecule type" value="Genomic_DNA"/>
</dbReference>
<dbReference type="SUPFAM" id="SSF56235">
    <property type="entry name" value="N-terminal nucleophile aminohydrolases (Ntn hydrolases)"/>
    <property type="match status" value="1"/>
</dbReference>
<dbReference type="EC" id="3.4.19.13" evidence="9"/>
<evidence type="ECO:0000256" key="9">
    <source>
        <dbReference type="RuleBase" id="RU368036"/>
    </source>
</evidence>
<keyword evidence="4 9" id="KW-0808">Transferase</keyword>
<comment type="subunit">
    <text evidence="9">This enzyme consists of two polypeptide chains, which are synthesized in precursor form from a single polypeptide.</text>
</comment>
<dbReference type="PROSITE" id="PS00462">
    <property type="entry name" value="G_GLU_TRANSPEPTIDASE"/>
    <property type="match status" value="1"/>
</dbReference>
<evidence type="ECO:0000256" key="8">
    <source>
        <dbReference type="ARBA" id="ARBA00047417"/>
    </source>
</evidence>
<comment type="catalytic activity">
    <reaction evidence="8 9">
        <text>an N-terminal (5-L-glutamyl)-[peptide] + an alpha-amino acid = 5-L-glutamyl amino acid + an N-terminal L-alpha-aminoacyl-[peptide]</text>
        <dbReference type="Rhea" id="RHEA:23904"/>
        <dbReference type="Rhea" id="RHEA-COMP:9780"/>
        <dbReference type="Rhea" id="RHEA-COMP:9795"/>
        <dbReference type="ChEBI" id="CHEBI:77644"/>
        <dbReference type="ChEBI" id="CHEBI:78597"/>
        <dbReference type="ChEBI" id="CHEBI:78599"/>
        <dbReference type="ChEBI" id="CHEBI:78608"/>
        <dbReference type="EC" id="2.3.2.2"/>
    </reaction>
</comment>
<dbReference type="Gene3D" id="3.60.20.40">
    <property type="match status" value="1"/>
</dbReference>
<sequence length="568" mass="61797">MGVNMKTVLKTLPLLAALTLPAISVEAAVKDPIKDTTTGIVLSTHELANAVGKSVLDKGGNAIDAAVAVGYMLAVVHPAAGNLGGGGFALVHTADGKQVALDFREMAPRGALRDMYLDEQKNVVDGLSITGHLSAGVPGTVKGMSELLDKYGTMNLSELIQPAIDTARNGFKLTSRQAKSFVEEKDRMLKYPATKKYFYKEDGSPYKEGEVLKQEDLAKTLERISQNGPDEFYKGETADLIVKDQEANKGLITKDDLANYKAVWREPVRGTYRGYDIISMSPPSSGGTHIIQILNIMENADIEKMGALSSETMHLMAEAERQAFADRSEYMGDPDFVKVPVDKLLDKAYAKRIYNRIISQKGKAIPSDKVKPALDMPYESDQTTHYSVIDSKGNAVSITYTINWSFGSGAAVEGAGFLLNDEMDDFSAKPGVPNLFGAVGSDANAIEGGKRPLSSMSPTLVLKDGQIFMVVGSPGGTRIITTVLQVISNVIDHKMNIQKAVAHPRFHMQWLPDELRVEDLTLVKDVENSLIERGYNLKEKPDMGDVNAIIRDPETGIFYGGKDPRTEF</sequence>
<protein>
    <recommendedName>
        <fullName evidence="9">Glutathione hydrolase proenzyme</fullName>
        <ecNumber evidence="9">2.3.2.2</ecNumber>
        <ecNumber evidence="9">3.4.19.13</ecNumber>
    </recommendedName>
    <component>
        <recommendedName>
            <fullName evidence="9">Glutathione hydrolase large chain</fullName>
        </recommendedName>
    </component>
    <component>
        <recommendedName>
            <fullName evidence="9">Glutathione hydrolase small chain</fullName>
        </recommendedName>
    </component>
</protein>
<feature type="signal peptide" evidence="10">
    <location>
        <begin position="1"/>
        <end position="27"/>
    </location>
</feature>
<gene>
    <name evidence="11" type="primary">ggt</name>
    <name evidence="11" type="ORF">KUI_0938</name>
</gene>
<evidence type="ECO:0000256" key="3">
    <source>
        <dbReference type="ARBA" id="ARBA00009381"/>
    </source>
</evidence>
<dbReference type="PANTHER" id="PTHR43199">
    <property type="entry name" value="GLUTATHIONE HYDROLASE"/>
    <property type="match status" value="1"/>
</dbReference>
<keyword evidence="6 9" id="KW-0865">Zymogen</keyword>
<feature type="chain" id="PRO_5045358537" description="Glutathione hydrolase proenzyme" evidence="10">
    <location>
        <begin position="28"/>
        <end position="568"/>
    </location>
</feature>
<keyword evidence="5 9" id="KW-0378">Hydrolase</keyword>
<dbReference type="NCBIfam" id="TIGR00066">
    <property type="entry name" value="g_glut_trans"/>
    <property type="match status" value="1"/>
</dbReference>
<comment type="catalytic activity">
    <reaction evidence="2 9">
        <text>glutathione + H2O = L-cysteinylglycine + L-glutamate</text>
        <dbReference type="Rhea" id="RHEA:28807"/>
        <dbReference type="ChEBI" id="CHEBI:15377"/>
        <dbReference type="ChEBI" id="CHEBI:29985"/>
        <dbReference type="ChEBI" id="CHEBI:57925"/>
        <dbReference type="ChEBI" id="CHEBI:61694"/>
        <dbReference type="EC" id="3.4.19.13"/>
    </reaction>
</comment>
<dbReference type="InterPro" id="IPR043138">
    <property type="entry name" value="GGT_lsub"/>
</dbReference>
<dbReference type="EC" id="2.3.2.2" evidence="9"/>
<keyword evidence="10" id="KW-0732">Signal</keyword>
<comment type="pathway">
    <text evidence="9">Sulfur metabolism; glutathione metabolism.</text>
</comment>
<dbReference type="InterPro" id="IPR000101">
    <property type="entry name" value="GGT_peptidase"/>
</dbReference>
<dbReference type="Proteomes" id="UP000003121">
    <property type="component" value="Chromosome"/>
</dbReference>
<evidence type="ECO:0000256" key="10">
    <source>
        <dbReference type="SAM" id="SignalP"/>
    </source>
</evidence>
<evidence type="ECO:0000256" key="6">
    <source>
        <dbReference type="ARBA" id="ARBA00023145"/>
    </source>
</evidence>
<dbReference type="InterPro" id="IPR055262">
    <property type="entry name" value="GGT_CS"/>
</dbReference>
<organism evidence="11 12">
    <name type="scientific">Taylorella equigenitalis ATCC 35865</name>
    <dbReference type="NCBI Taxonomy" id="743973"/>
    <lineage>
        <taxon>Bacteria</taxon>
        <taxon>Pseudomonadati</taxon>
        <taxon>Pseudomonadota</taxon>
        <taxon>Betaproteobacteria</taxon>
        <taxon>Burkholderiales</taxon>
        <taxon>Alcaligenaceae</taxon>
        <taxon>Taylorella</taxon>
    </lineage>
</organism>
<keyword evidence="7 9" id="KW-0012">Acyltransferase</keyword>
<name>A0ABM5NAN4_9BURK</name>
<accession>A0ABM5NAN4</accession>
<comment type="similarity">
    <text evidence="3 9">Belongs to the gamma-glutamyltransferase family.</text>
</comment>
<comment type="PTM">
    <text evidence="9">Cleaved by autocatalysis into a large and a small subunit.</text>
</comment>
<evidence type="ECO:0000313" key="11">
    <source>
        <dbReference type="EMBL" id="AFN36010.1"/>
    </source>
</evidence>
<dbReference type="InterPro" id="IPR043137">
    <property type="entry name" value="GGT_ssub_C"/>
</dbReference>
<evidence type="ECO:0000256" key="5">
    <source>
        <dbReference type="ARBA" id="ARBA00022801"/>
    </source>
</evidence>
<evidence type="ECO:0000256" key="1">
    <source>
        <dbReference type="ARBA" id="ARBA00001049"/>
    </source>
</evidence>
<evidence type="ECO:0000313" key="12">
    <source>
        <dbReference type="Proteomes" id="UP000003121"/>
    </source>
</evidence>